<dbReference type="PANTHER" id="PTHR47903">
    <property type="entry name" value="OS07G0636400 PROTEIN"/>
    <property type="match status" value="1"/>
</dbReference>
<accession>A0AAW0LQ90</accession>
<keyword evidence="2" id="KW-1185">Reference proteome</keyword>
<name>A0AAW0LQ90_QUESU</name>
<dbReference type="Proteomes" id="UP000237347">
    <property type="component" value="Unassembled WGS sequence"/>
</dbReference>
<evidence type="ECO:0000313" key="1">
    <source>
        <dbReference type="EMBL" id="KAK7853282.1"/>
    </source>
</evidence>
<reference evidence="1 2" key="1">
    <citation type="journal article" date="2018" name="Sci. Data">
        <title>The draft genome sequence of cork oak.</title>
        <authorList>
            <person name="Ramos A.M."/>
            <person name="Usie A."/>
            <person name="Barbosa P."/>
            <person name="Barros P.M."/>
            <person name="Capote T."/>
            <person name="Chaves I."/>
            <person name="Simoes F."/>
            <person name="Abreu I."/>
            <person name="Carrasquinho I."/>
            <person name="Faro C."/>
            <person name="Guimaraes J.B."/>
            <person name="Mendonca D."/>
            <person name="Nobrega F."/>
            <person name="Rodrigues L."/>
            <person name="Saibo N.J.M."/>
            <person name="Varela M.C."/>
            <person name="Egas C."/>
            <person name="Matos J."/>
            <person name="Miguel C.M."/>
            <person name="Oliveira M.M."/>
            <person name="Ricardo C.P."/>
            <person name="Goncalves S."/>
        </authorList>
    </citation>
    <scope>NUCLEOTIDE SEQUENCE [LARGE SCALE GENOMIC DNA]</scope>
    <source>
        <strain evidence="2">cv. HL8</strain>
    </source>
</reference>
<evidence type="ECO:0000313" key="2">
    <source>
        <dbReference type="Proteomes" id="UP000237347"/>
    </source>
</evidence>
<comment type="caution">
    <text evidence="1">The sequence shown here is derived from an EMBL/GenBank/DDBJ whole genome shotgun (WGS) entry which is preliminary data.</text>
</comment>
<proteinExistence type="predicted"/>
<dbReference type="PANTHER" id="PTHR47903:SF2">
    <property type="entry name" value="OS07G0636400 PROTEIN"/>
    <property type="match status" value="1"/>
</dbReference>
<protein>
    <submittedName>
        <fullName evidence="1">Uncharacterized protein</fullName>
    </submittedName>
</protein>
<dbReference type="EMBL" id="PKMF04000067">
    <property type="protein sequence ID" value="KAK7853282.1"/>
    <property type="molecule type" value="Genomic_DNA"/>
</dbReference>
<dbReference type="AlphaFoldDB" id="A0AAW0LQ90"/>
<organism evidence="1 2">
    <name type="scientific">Quercus suber</name>
    <name type="common">Cork oak</name>
    <dbReference type="NCBI Taxonomy" id="58331"/>
    <lineage>
        <taxon>Eukaryota</taxon>
        <taxon>Viridiplantae</taxon>
        <taxon>Streptophyta</taxon>
        <taxon>Embryophyta</taxon>
        <taxon>Tracheophyta</taxon>
        <taxon>Spermatophyta</taxon>
        <taxon>Magnoliopsida</taxon>
        <taxon>eudicotyledons</taxon>
        <taxon>Gunneridae</taxon>
        <taxon>Pentapetalae</taxon>
        <taxon>rosids</taxon>
        <taxon>fabids</taxon>
        <taxon>Fagales</taxon>
        <taxon>Fagaceae</taxon>
        <taxon>Quercus</taxon>
    </lineage>
</organism>
<sequence>MPSRKKASKNDIEISKASFLPPQEQEYVSFSVMGLLFFFWGEIESARLLDGNSLPEKIWLKQQFSIGVNDVTRVLERMAPSAQVGSSPQRPSSIRNNCKAPLVQLQLTKEFDGALSYPRSFSCSQLQFQVIRFYESVDGRFGSVDSRLL</sequence>
<gene>
    <name evidence="1" type="ORF">CFP56_036401</name>
</gene>